<protein>
    <submittedName>
        <fullName evidence="1">Uncharacterized protein</fullName>
    </submittedName>
</protein>
<dbReference type="STRING" id="1802207.A3D44_04270"/>
<gene>
    <name evidence="1" type="ORF">A3D44_04270</name>
</gene>
<dbReference type="EMBL" id="MHOT01000017">
    <property type="protein sequence ID" value="OGZ68869.1"/>
    <property type="molecule type" value="Genomic_DNA"/>
</dbReference>
<reference evidence="1 2" key="1">
    <citation type="journal article" date="2016" name="Nat. Commun.">
        <title>Thousands of microbial genomes shed light on interconnected biogeochemical processes in an aquifer system.</title>
        <authorList>
            <person name="Anantharaman K."/>
            <person name="Brown C.T."/>
            <person name="Hug L.A."/>
            <person name="Sharon I."/>
            <person name="Castelle C.J."/>
            <person name="Probst A.J."/>
            <person name="Thomas B.C."/>
            <person name="Singh A."/>
            <person name="Wilkins M.J."/>
            <person name="Karaoz U."/>
            <person name="Brodie E.L."/>
            <person name="Williams K.H."/>
            <person name="Hubbard S.S."/>
            <person name="Banfield J.F."/>
        </authorList>
    </citation>
    <scope>NUCLEOTIDE SEQUENCE [LARGE SCALE GENOMIC DNA]</scope>
</reference>
<accession>A0A1G2I2H7</accession>
<name>A0A1G2I2H7_9BACT</name>
<sequence length="122" mass="14174">MFQNSAKTAPKLLTYLKYSAIDNRVFFALTLLERRISMTTEDAIRTIIMAGKISPHFKCEAILAILDGLDQGKVLDILGITYRPIVRQQQRLQQLAEDLRHDQEEEERLARYNEARREGLIR</sequence>
<evidence type="ECO:0000313" key="2">
    <source>
        <dbReference type="Proteomes" id="UP000178820"/>
    </source>
</evidence>
<dbReference type="AlphaFoldDB" id="A0A1G2I2H7"/>
<dbReference type="Proteomes" id="UP000178820">
    <property type="component" value="Unassembled WGS sequence"/>
</dbReference>
<evidence type="ECO:0000313" key="1">
    <source>
        <dbReference type="EMBL" id="OGZ68869.1"/>
    </source>
</evidence>
<proteinExistence type="predicted"/>
<comment type="caution">
    <text evidence="1">The sequence shown here is derived from an EMBL/GenBank/DDBJ whole genome shotgun (WGS) entry which is preliminary data.</text>
</comment>
<organism evidence="1 2">
    <name type="scientific">Candidatus Staskawiczbacteria bacterium RIFCSPHIGHO2_02_FULL_42_22</name>
    <dbReference type="NCBI Taxonomy" id="1802207"/>
    <lineage>
        <taxon>Bacteria</taxon>
        <taxon>Candidatus Staskawicziibacteriota</taxon>
    </lineage>
</organism>